<dbReference type="RefSeq" id="WP_141200695.1">
    <property type="nucleotide sequence ID" value="NZ_CP041186.1"/>
</dbReference>
<organism evidence="2 3">
    <name type="scientific">Persicimonas caeni</name>
    <dbReference type="NCBI Taxonomy" id="2292766"/>
    <lineage>
        <taxon>Bacteria</taxon>
        <taxon>Deltaproteobacteria</taxon>
        <taxon>Bradymonadales</taxon>
        <taxon>Bradymonadaceae</taxon>
        <taxon>Persicimonas</taxon>
    </lineage>
</organism>
<evidence type="ECO:0000313" key="3">
    <source>
        <dbReference type="Proteomes" id="UP000315995"/>
    </source>
</evidence>
<accession>A0A4Y6Q0Z8</accession>
<evidence type="ECO:0000259" key="1">
    <source>
        <dbReference type="Pfam" id="PF11160"/>
    </source>
</evidence>
<protein>
    <submittedName>
        <fullName evidence="2">DUF2945 domain-containing protein</fullName>
    </submittedName>
</protein>
<sequence>MPAIHEGDRVRWKWGSDYAEGTVKSSFEKRVTRTIKGSEIVRNGSSDNPALYIEQDDGDHVLKLSSEVDKVN</sequence>
<dbReference type="Pfam" id="PF11160">
    <property type="entry name" value="Hva1_TUDOR"/>
    <property type="match status" value="1"/>
</dbReference>
<dbReference type="OrthoDB" id="283968at2"/>
<gene>
    <name evidence="2" type="ORF">FIV42_26955</name>
</gene>
<evidence type="ECO:0000313" key="2">
    <source>
        <dbReference type="EMBL" id="QDG54251.1"/>
    </source>
</evidence>
<proteinExistence type="predicted"/>
<dbReference type="Proteomes" id="UP000315995">
    <property type="component" value="Chromosome"/>
</dbReference>
<feature type="domain" description="Hypervirulence associated protein TUDOR" evidence="1">
    <location>
        <begin position="7"/>
        <end position="68"/>
    </location>
</feature>
<dbReference type="EMBL" id="CP041186">
    <property type="protein sequence ID" value="QDG54251.1"/>
    <property type="molecule type" value="Genomic_DNA"/>
</dbReference>
<dbReference type="InterPro" id="IPR021331">
    <property type="entry name" value="Hva1_TUDOR"/>
</dbReference>
<reference evidence="2 3" key="1">
    <citation type="submission" date="2019-06" db="EMBL/GenBank/DDBJ databases">
        <title>Persicimonas caeni gen. nov., sp. nov., a predatory bacterium isolated from solar saltern.</title>
        <authorList>
            <person name="Wang S."/>
        </authorList>
    </citation>
    <scope>NUCLEOTIDE SEQUENCE [LARGE SCALE GENOMIC DNA]</scope>
    <source>
        <strain evidence="2 3">YN101</strain>
    </source>
</reference>
<accession>A0A5B8YBZ6</accession>
<dbReference type="AlphaFoldDB" id="A0A4Y6Q0Z8"/>
<name>A0A4Y6Q0Z8_PERCE</name>
<keyword evidence="3" id="KW-1185">Reference proteome</keyword>